<keyword evidence="3" id="KW-1185">Reference proteome</keyword>
<dbReference type="Proteomes" id="UP000094764">
    <property type="component" value="Unassembled WGS sequence"/>
</dbReference>
<feature type="transmembrane region" description="Helical" evidence="1">
    <location>
        <begin position="60"/>
        <end position="83"/>
    </location>
</feature>
<sequence length="212" mass="24969">MQIIKTNKKYYVLELLLIISCVVYMLFFFNFYKDAAFYVDKKAGIISQLHFFTTFYLSDILIYLFVAFLLITIQMLFLIVIYSKMRGDFEVNRELTKLFIIAMFTFCSYSLGLFFNRIGVLFLIIFIFSAAIAYLKYIVVKSDSDEFGTIEEENILEVAGPFNTESEAINLFGEFSENWDGSEELLYLIERESNEEYFITIYVETVQKSEER</sequence>
<proteinExistence type="predicted"/>
<comment type="caution">
    <text evidence="2">The sequence shown here is derived from an EMBL/GenBank/DDBJ whole genome shotgun (WGS) entry which is preliminary data.</text>
</comment>
<feature type="transmembrane region" description="Helical" evidence="1">
    <location>
        <begin position="121"/>
        <end position="139"/>
    </location>
</feature>
<name>A0A1E5GX08_9ENTE</name>
<dbReference type="EMBL" id="MIKB01000012">
    <property type="protein sequence ID" value="OEG17135.1"/>
    <property type="molecule type" value="Genomic_DNA"/>
</dbReference>
<keyword evidence="1" id="KW-0812">Transmembrane</keyword>
<accession>A0A1E5GX08</accession>
<gene>
    <name evidence="2" type="ORF">BCR23_03785</name>
</gene>
<keyword evidence="1" id="KW-0472">Membrane</keyword>
<dbReference type="AlphaFoldDB" id="A0A1E5GX08"/>
<feature type="transmembrane region" description="Helical" evidence="1">
    <location>
        <begin position="12"/>
        <end position="32"/>
    </location>
</feature>
<dbReference type="OrthoDB" id="9971623at2"/>
<evidence type="ECO:0000256" key="1">
    <source>
        <dbReference type="SAM" id="Phobius"/>
    </source>
</evidence>
<evidence type="ECO:0000313" key="2">
    <source>
        <dbReference type="EMBL" id="OEG17135.1"/>
    </source>
</evidence>
<feature type="transmembrane region" description="Helical" evidence="1">
    <location>
        <begin position="95"/>
        <end position="115"/>
    </location>
</feature>
<dbReference type="RefSeq" id="WP_069634457.1">
    <property type="nucleotide sequence ID" value="NZ_JXKZ01000002.1"/>
</dbReference>
<reference evidence="3" key="1">
    <citation type="submission" date="2016-09" db="EMBL/GenBank/DDBJ databases">
        <authorList>
            <person name="Gulvik C.A."/>
        </authorList>
    </citation>
    <scope>NUCLEOTIDE SEQUENCE [LARGE SCALE GENOMIC DNA]</scope>
    <source>
        <strain evidence="3">LMG 26306</strain>
    </source>
</reference>
<keyword evidence="1" id="KW-1133">Transmembrane helix</keyword>
<protein>
    <submittedName>
        <fullName evidence="2">Uncharacterized protein</fullName>
    </submittedName>
</protein>
<evidence type="ECO:0000313" key="3">
    <source>
        <dbReference type="Proteomes" id="UP000094764"/>
    </source>
</evidence>
<organism evidence="2 3">
    <name type="scientific">Enterococcus quebecensis</name>
    <dbReference type="NCBI Taxonomy" id="903983"/>
    <lineage>
        <taxon>Bacteria</taxon>
        <taxon>Bacillati</taxon>
        <taxon>Bacillota</taxon>
        <taxon>Bacilli</taxon>
        <taxon>Lactobacillales</taxon>
        <taxon>Enterococcaceae</taxon>
        <taxon>Enterococcus</taxon>
    </lineage>
</organism>